<dbReference type="RefSeq" id="WP_119431970.1">
    <property type="nucleotide sequence ID" value="NZ_QWGE01000003.1"/>
</dbReference>
<keyword evidence="1" id="KW-0472">Membrane</keyword>
<reference evidence="3" key="1">
    <citation type="submission" date="2018-08" db="EMBL/GenBank/DDBJ databases">
        <title>Mucilaginibacter sp. MYSH2.</title>
        <authorList>
            <person name="Seo T."/>
        </authorList>
    </citation>
    <scope>NUCLEOTIDE SEQUENCE [LARGE SCALE GENOMIC DNA]</scope>
    <source>
        <strain evidence="3">KIRAN</strain>
    </source>
</reference>
<name>A0A399S3K6_9BACT</name>
<dbReference type="OrthoDB" id="1272476at2"/>
<dbReference type="AlphaFoldDB" id="A0A399S3K6"/>
<organism evidence="2 3">
    <name type="scientific">Pontibacter oryzae</name>
    <dbReference type="NCBI Taxonomy" id="2304593"/>
    <lineage>
        <taxon>Bacteria</taxon>
        <taxon>Pseudomonadati</taxon>
        <taxon>Bacteroidota</taxon>
        <taxon>Cytophagia</taxon>
        <taxon>Cytophagales</taxon>
        <taxon>Hymenobacteraceae</taxon>
        <taxon>Pontibacter</taxon>
    </lineage>
</organism>
<comment type="caution">
    <text evidence="2">The sequence shown here is derived from an EMBL/GenBank/DDBJ whole genome shotgun (WGS) entry which is preliminary data.</text>
</comment>
<keyword evidence="3" id="KW-1185">Reference proteome</keyword>
<dbReference type="EMBL" id="QWGE01000003">
    <property type="protein sequence ID" value="RIJ37314.1"/>
    <property type="molecule type" value="Genomic_DNA"/>
</dbReference>
<evidence type="ECO:0000256" key="1">
    <source>
        <dbReference type="SAM" id="Phobius"/>
    </source>
</evidence>
<keyword evidence="1" id="KW-0812">Transmembrane</keyword>
<sequence length="211" mass="23864">MSRSKHKKLYYVPGLISLVLLPLLLVYIGEEVLDRFNKNVLYLNVTNEAIREELGWPIPERAYTELAFTGDSTHDSNTSKYIKSKTRGYIASNDTLNGLHILFDSKAKYASLVEVLNYNSYDNGIVAGFTESGIWMFYRPPYDGPYLICGTSTIGDPEPFNLIDFIKDTTVKYLPTITKLWPSLLLLAILTAVSLNRTLRLIHKPSPNILP</sequence>
<proteinExistence type="predicted"/>
<feature type="transmembrane region" description="Helical" evidence="1">
    <location>
        <begin position="9"/>
        <end position="28"/>
    </location>
</feature>
<gene>
    <name evidence="2" type="ORF">D1627_09245</name>
</gene>
<protein>
    <submittedName>
        <fullName evidence="2">Uncharacterized protein</fullName>
    </submittedName>
</protein>
<accession>A0A399S3K6</accession>
<evidence type="ECO:0000313" key="2">
    <source>
        <dbReference type="EMBL" id="RIJ37314.1"/>
    </source>
</evidence>
<keyword evidence="1" id="KW-1133">Transmembrane helix</keyword>
<dbReference type="Proteomes" id="UP000266005">
    <property type="component" value="Unassembled WGS sequence"/>
</dbReference>
<evidence type="ECO:0000313" key="3">
    <source>
        <dbReference type="Proteomes" id="UP000266005"/>
    </source>
</evidence>